<dbReference type="AlphaFoldDB" id="A0A9N9JHW6"/>
<dbReference type="Proteomes" id="UP000789342">
    <property type="component" value="Unassembled WGS sequence"/>
</dbReference>
<evidence type="ECO:0000313" key="2">
    <source>
        <dbReference type="Proteomes" id="UP000789342"/>
    </source>
</evidence>
<name>A0A9N9JHW6_9GLOM</name>
<proteinExistence type="predicted"/>
<keyword evidence="2" id="KW-1185">Reference proteome</keyword>
<organism evidence="1 2">
    <name type="scientific">Acaulospora morrowiae</name>
    <dbReference type="NCBI Taxonomy" id="94023"/>
    <lineage>
        <taxon>Eukaryota</taxon>
        <taxon>Fungi</taxon>
        <taxon>Fungi incertae sedis</taxon>
        <taxon>Mucoromycota</taxon>
        <taxon>Glomeromycotina</taxon>
        <taxon>Glomeromycetes</taxon>
        <taxon>Diversisporales</taxon>
        <taxon>Acaulosporaceae</taxon>
        <taxon>Acaulospora</taxon>
    </lineage>
</organism>
<feature type="non-terminal residue" evidence="1">
    <location>
        <position position="1"/>
    </location>
</feature>
<feature type="non-terminal residue" evidence="1">
    <location>
        <position position="181"/>
    </location>
</feature>
<dbReference type="EMBL" id="CAJVPV010053778">
    <property type="protein sequence ID" value="CAG8782380.1"/>
    <property type="molecule type" value="Genomic_DNA"/>
</dbReference>
<dbReference type="OrthoDB" id="2434387at2759"/>
<sequence length="181" mass="20368">SIDKDLSISQDIRDIVQNLIKNRKIRWGLWPGALYLLELLVGTIQVLKWSADIKKINSLWEKATKEERASPSSSMLGKRQREANIVDSSSKKQCVVPDISCFCPDVEVPLQANGSVDVLEVVKSTVRTFNPKKIALGSSRSYKSSNHLLVDSKQNVKVPRESTYDAEMYRILANWLAKVHG</sequence>
<evidence type="ECO:0000313" key="1">
    <source>
        <dbReference type="EMBL" id="CAG8782380.1"/>
    </source>
</evidence>
<protein>
    <submittedName>
        <fullName evidence="1">5011_t:CDS:1</fullName>
    </submittedName>
</protein>
<reference evidence="1" key="1">
    <citation type="submission" date="2021-06" db="EMBL/GenBank/DDBJ databases">
        <authorList>
            <person name="Kallberg Y."/>
            <person name="Tangrot J."/>
            <person name="Rosling A."/>
        </authorList>
    </citation>
    <scope>NUCLEOTIDE SEQUENCE</scope>
    <source>
        <strain evidence="1">CL551</strain>
    </source>
</reference>
<accession>A0A9N9JHW6</accession>
<comment type="caution">
    <text evidence="1">The sequence shown here is derived from an EMBL/GenBank/DDBJ whole genome shotgun (WGS) entry which is preliminary data.</text>
</comment>
<gene>
    <name evidence="1" type="ORF">AMORRO_LOCUS17436</name>
</gene>